<dbReference type="InterPro" id="IPR012337">
    <property type="entry name" value="RNaseH-like_sf"/>
</dbReference>
<dbReference type="CDD" id="cd12740">
    <property type="entry name" value="RRM2_ESRP2"/>
    <property type="match status" value="1"/>
</dbReference>
<dbReference type="Gene3D" id="3.30.70.330">
    <property type="match status" value="3"/>
</dbReference>
<dbReference type="FunFam" id="3.30.70.330:FF:000041">
    <property type="entry name" value="Epithelial splicing regulatory protein 1"/>
    <property type="match status" value="1"/>
</dbReference>
<evidence type="ECO:0000256" key="3">
    <source>
        <dbReference type="ARBA" id="ARBA00022664"/>
    </source>
</evidence>
<dbReference type="FunFam" id="3.30.70.330:FF:000056">
    <property type="entry name" value="epithelial splicing regulatory protein 1 isoform X1"/>
    <property type="match status" value="1"/>
</dbReference>
<dbReference type="GO" id="GO:0003723">
    <property type="term" value="F:RNA binding"/>
    <property type="evidence" value="ECO:0007669"/>
    <property type="project" value="UniProtKB-UniRule"/>
</dbReference>
<comment type="subcellular location">
    <subcellularLocation>
        <location evidence="1">Nucleus</location>
    </subcellularLocation>
</comment>
<reference evidence="11" key="1">
    <citation type="submission" date="2025-08" db="UniProtKB">
        <authorList>
            <consortium name="Ensembl"/>
        </authorList>
    </citation>
    <scope>IDENTIFICATION</scope>
</reference>
<dbReference type="Proteomes" id="UP000472262">
    <property type="component" value="Unassembled WGS sequence"/>
</dbReference>
<dbReference type="Gene3D" id="3.30.420.10">
    <property type="entry name" value="Ribonuclease H-like superfamily/Ribonuclease H"/>
    <property type="match status" value="1"/>
</dbReference>
<protein>
    <submittedName>
        <fullName evidence="11">Epithelial splicing regulatory protein 2</fullName>
    </submittedName>
</protein>
<evidence type="ECO:0000256" key="1">
    <source>
        <dbReference type="ARBA" id="ARBA00004123"/>
    </source>
</evidence>
<dbReference type="AlphaFoldDB" id="A0A672LUU5"/>
<dbReference type="SMART" id="SM00360">
    <property type="entry name" value="RRM"/>
    <property type="match status" value="3"/>
</dbReference>
<gene>
    <name evidence="11" type="primary">LOC107548955</name>
</gene>
<dbReference type="InterPro" id="IPR036397">
    <property type="entry name" value="RNaseH_sf"/>
</dbReference>
<dbReference type="GO" id="GO:0008380">
    <property type="term" value="P:RNA splicing"/>
    <property type="evidence" value="ECO:0007669"/>
    <property type="project" value="UniProtKB-KW"/>
</dbReference>
<evidence type="ECO:0000256" key="7">
    <source>
        <dbReference type="ARBA" id="ARBA00023242"/>
    </source>
</evidence>
<evidence type="ECO:0000256" key="2">
    <source>
        <dbReference type="ARBA" id="ARBA00008866"/>
    </source>
</evidence>
<evidence type="ECO:0000313" key="11">
    <source>
        <dbReference type="Ensembl" id="ENSSGRP00000027842.1"/>
    </source>
</evidence>
<dbReference type="SUPFAM" id="SSF54928">
    <property type="entry name" value="RNA-binding domain, RBD"/>
    <property type="match status" value="2"/>
</dbReference>
<dbReference type="InterPro" id="IPR035979">
    <property type="entry name" value="RBD_domain_sf"/>
</dbReference>
<keyword evidence="7" id="KW-0539">Nucleus</keyword>
<comment type="function">
    <text evidence="8">mRNA splicing factor that regulates the formation of epithelial cell-specific isoforms. Specifically regulates the expression of FGFR2-IIIb, an epithelial cell-specific isoform of fgfr2. Acts by directly binding specific sequences in mRNAs. Binds the GU-rich sequence motifs in the ISE/ISS-3, a cis-element regulatory region present in the mRNA of fgfr2.</text>
</comment>
<dbReference type="SUPFAM" id="SSF53098">
    <property type="entry name" value="Ribonuclease H-like"/>
    <property type="match status" value="1"/>
</dbReference>
<proteinExistence type="inferred from homology"/>
<dbReference type="FunFam" id="3.30.70.330:FF:000070">
    <property type="entry name" value="Epithelial splicing regulatory protein 1"/>
    <property type="match status" value="1"/>
</dbReference>
<dbReference type="InterPro" id="IPR050666">
    <property type="entry name" value="ESRP"/>
</dbReference>
<organism evidence="11 12">
    <name type="scientific">Sinocyclocheilus grahami</name>
    <name type="common">Dianchi golden-line fish</name>
    <name type="synonym">Barbus grahami</name>
    <dbReference type="NCBI Taxonomy" id="75366"/>
    <lineage>
        <taxon>Eukaryota</taxon>
        <taxon>Metazoa</taxon>
        <taxon>Chordata</taxon>
        <taxon>Craniata</taxon>
        <taxon>Vertebrata</taxon>
        <taxon>Euteleostomi</taxon>
        <taxon>Actinopterygii</taxon>
        <taxon>Neopterygii</taxon>
        <taxon>Teleostei</taxon>
        <taxon>Ostariophysi</taxon>
        <taxon>Cypriniformes</taxon>
        <taxon>Cyprinidae</taxon>
        <taxon>Cyprininae</taxon>
        <taxon>Sinocyclocheilus</taxon>
    </lineage>
</organism>
<dbReference type="GO" id="GO:0005634">
    <property type="term" value="C:nucleus"/>
    <property type="evidence" value="ECO:0007669"/>
    <property type="project" value="UniProtKB-SubCell"/>
</dbReference>
<sequence>MASHSDTLVVFFGATAGANGGKLGSDERELILLVWQIVDLHENKVGKLKRTLVQPDSADVSEQCKEETGLTAEELCKAEPLESVLQQFYQSVSAELKSLGRSSYTLCVDGPLLIQQVLHPEASKKNLVLPECFYTFVDLKKEFHKCCPNAGPVKDLTLTSMLDCILHMLWVLQYHTFSTFETVNYKFESGACSKTEAVDSETVIRARGLPWQSSDQDIARFFKGLNIAKGGVALCLNAQGRRNGEALVRFINSEHRDMALERHKHHMGNRYIEVYKATGEEFLKIAGGTSNEVAQFLSKENQVIIRMRGLPFTATPQDVLGFLGPESPVTDGTEGLLFVKYPDGRPTGDAFVLFACEEYAQNALKKHKQILGKRYIELFRSTAAEVQQVLNRYMSTPLISTLPPPPQMVSVPMLATSPFITTGSTRDCIRLRGLPYTAAIEDILDFMGEHTIDIKPHGVHMVLNQQGRPSGDAFIQMKSADRAFMMAQKCHKKMMKDRYVEVFQCSTEEMSFVLMGGTLNRSGLSPPPCLSPPTYAAFPATPAMLPTEAALYQPPLLATPRTPQAPAHNPVPALAYYSPQLYMNMNMSYTTYYPSLLDSKVPHCPQQFYMTSMFFIIYWIRV</sequence>
<keyword evidence="3" id="KW-0507">mRNA processing</keyword>
<evidence type="ECO:0000313" key="12">
    <source>
        <dbReference type="Proteomes" id="UP000472262"/>
    </source>
</evidence>
<keyword evidence="12" id="KW-1185">Reference proteome</keyword>
<keyword evidence="5 9" id="KW-0694">RNA-binding</keyword>
<dbReference type="PROSITE" id="PS50102">
    <property type="entry name" value="RRM"/>
    <property type="match status" value="1"/>
</dbReference>
<evidence type="ECO:0000256" key="4">
    <source>
        <dbReference type="ARBA" id="ARBA00022737"/>
    </source>
</evidence>
<comment type="similarity">
    <text evidence="2">Belongs to the ESRP family.</text>
</comment>
<feature type="domain" description="RRM" evidence="10">
    <location>
        <begin position="202"/>
        <end position="279"/>
    </location>
</feature>
<dbReference type="Ensembl" id="ENSSGRT00000029941.1">
    <property type="protein sequence ID" value="ENSSGRP00000027842.1"/>
    <property type="gene ID" value="ENSSGRG00000015787.1"/>
</dbReference>
<dbReference type="CDD" id="cd12742">
    <property type="entry name" value="RRM3_ESRP1_ESRP2"/>
    <property type="match status" value="1"/>
</dbReference>
<keyword evidence="4" id="KW-0677">Repeat</keyword>
<evidence type="ECO:0000256" key="8">
    <source>
        <dbReference type="ARBA" id="ARBA00055335"/>
    </source>
</evidence>
<reference evidence="11" key="2">
    <citation type="submission" date="2025-09" db="UniProtKB">
        <authorList>
            <consortium name="Ensembl"/>
        </authorList>
    </citation>
    <scope>IDENTIFICATION</scope>
</reference>
<dbReference type="PANTHER" id="PTHR13976">
    <property type="entry name" value="HETEROGENEOUS NUCLEAR RIBONUCLEOPROTEIN-RELATED"/>
    <property type="match status" value="1"/>
</dbReference>
<dbReference type="GO" id="GO:1904888">
    <property type="term" value="P:cranial skeletal system development"/>
    <property type="evidence" value="ECO:0007669"/>
    <property type="project" value="UniProtKB-ARBA"/>
</dbReference>
<evidence type="ECO:0000256" key="6">
    <source>
        <dbReference type="ARBA" id="ARBA00023187"/>
    </source>
</evidence>
<accession>A0A672LUU5</accession>
<evidence type="ECO:0000256" key="9">
    <source>
        <dbReference type="PROSITE-ProRule" id="PRU00176"/>
    </source>
</evidence>
<evidence type="ECO:0000259" key="10">
    <source>
        <dbReference type="PROSITE" id="PS50102"/>
    </source>
</evidence>
<dbReference type="InterPro" id="IPR012677">
    <property type="entry name" value="Nucleotide-bd_a/b_plait_sf"/>
</dbReference>
<dbReference type="InterPro" id="IPR000504">
    <property type="entry name" value="RRM_dom"/>
</dbReference>
<evidence type="ECO:0000256" key="5">
    <source>
        <dbReference type="ARBA" id="ARBA00022884"/>
    </source>
</evidence>
<name>A0A672LUU5_SINGR</name>
<dbReference type="GO" id="GO:0006397">
    <property type="term" value="P:mRNA processing"/>
    <property type="evidence" value="ECO:0007669"/>
    <property type="project" value="UniProtKB-KW"/>
</dbReference>
<keyword evidence="6" id="KW-0508">mRNA splicing</keyword>